<name>A0A923HIH6_9BURK</name>
<evidence type="ECO:0000313" key="3">
    <source>
        <dbReference type="Proteomes" id="UP000634011"/>
    </source>
</evidence>
<dbReference type="InterPro" id="IPR036736">
    <property type="entry name" value="ACP-like_sf"/>
</dbReference>
<organism evidence="2 3">
    <name type="scientific">Undibacterium jejuense</name>
    <dbReference type="NCBI Taxonomy" id="1344949"/>
    <lineage>
        <taxon>Bacteria</taxon>
        <taxon>Pseudomonadati</taxon>
        <taxon>Pseudomonadota</taxon>
        <taxon>Betaproteobacteria</taxon>
        <taxon>Burkholderiales</taxon>
        <taxon>Oxalobacteraceae</taxon>
        <taxon>Undibacterium</taxon>
    </lineage>
</organism>
<gene>
    <name evidence="2" type="ORF">H8K32_11810</name>
</gene>
<feature type="domain" description="Carrier" evidence="1">
    <location>
        <begin position="1"/>
        <end position="78"/>
    </location>
</feature>
<dbReference type="EMBL" id="JACOFV010000010">
    <property type="protein sequence ID" value="MBC3862790.1"/>
    <property type="molecule type" value="Genomic_DNA"/>
</dbReference>
<dbReference type="RefSeq" id="WP_186912740.1">
    <property type="nucleotide sequence ID" value="NZ_JACOFV010000010.1"/>
</dbReference>
<sequence length="79" mass="8835">MSKEQIRQVLKEHGKFSTDIDSLADDADLYEAGMTSHASVNVMLALEDTFDLEFPDRMLKRSVFESINAINAAIEELTA</sequence>
<dbReference type="SUPFAM" id="SSF47336">
    <property type="entry name" value="ACP-like"/>
    <property type="match status" value="1"/>
</dbReference>
<reference evidence="2" key="1">
    <citation type="submission" date="2020-08" db="EMBL/GenBank/DDBJ databases">
        <title>Novel species isolated from subtropical streams in China.</title>
        <authorList>
            <person name="Lu H."/>
        </authorList>
    </citation>
    <scope>NUCLEOTIDE SEQUENCE</scope>
    <source>
        <strain evidence="2">KACC 12607</strain>
    </source>
</reference>
<proteinExistence type="predicted"/>
<evidence type="ECO:0000259" key="1">
    <source>
        <dbReference type="PROSITE" id="PS50075"/>
    </source>
</evidence>
<dbReference type="Proteomes" id="UP000634011">
    <property type="component" value="Unassembled WGS sequence"/>
</dbReference>
<dbReference type="Gene3D" id="1.10.1200.10">
    <property type="entry name" value="ACP-like"/>
    <property type="match status" value="1"/>
</dbReference>
<dbReference type="AlphaFoldDB" id="A0A923HIH6"/>
<dbReference type="InterPro" id="IPR009081">
    <property type="entry name" value="PP-bd_ACP"/>
</dbReference>
<comment type="caution">
    <text evidence="2">The sequence shown here is derived from an EMBL/GenBank/DDBJ whole genome shotgun (WGS) entry which is preliminary data.</text>
</comment>
<dbReference type="NCBIfam" id="NF005480">
    <property type="entry name" value="PRK07081.1"/>
    <property type="match status" value="1"/>
</dbReference>
<keyword evidence="3" id="KW-1185">Reference proteome</keyword>
<evidence type="ECO:0000313" key="2">
    <source>
        <dbReference type="EMBL" id="MBC3862790.1"/>
    </source>
</evidence>
<dbReference type="Pfam" id="PF00550">
    <property type="entry name" value="PP-binding"/>
    <property type="match status" value="1"/>
</dbReference>
<accession>A0A923HIH6</accession>
<protein>
    <submittedName>
        <fullName evidence="2">Acyl carrier protein</fullName>
    </submittedName>
</protein>
<dbReference type="PROSITE" id="PS50075">
    <property type="entry name" value="CARRIER"/>
    <property type="match status" value="1"/>
</dbReference>